<organism evidence="1 2">
    <name type="scientific">Hygrophoropsis aurantiaca</name>
    <dbReference type="NCBI Taxonomy" id="72124"/>
    <lineage>
        <taxon>Eukaryota</taxon>
        <taxon>Fungi</taxon>
        <taxon>Dikarya</taxon>
        <taxon>Basidiomycota</taxon>
        <taxon>Agaricomycotina</taxon>
        <taxon>Agaricomycetes</taxon>
        <taxon>Agaricomycetidae</taxon>
        <taxon>Boletales</taxon>
        <taxon>Coniophorineae</taxon>
        <taxon>Hygrophoropsidaceae</taxon>
        <taxon>Hygrophoropsis</taxon>
    </lineage>
</organism>
<proteinExistence type="predicted"/>
<accession>A0ACB8AM32</accession>
<dbReference type="Proteomes" id="UP000790377">
    <property type="component" value="Unassembled WGS sequence"/>
</dbReference>
<reference evidence="1" key="1">
    <citation type="journal article" date="2021" name="New Phytol.">
        <title>Evolutionary innovations through gain and loss of genes in the ectomycorrhizal Boletales.</title>
        <authorList>
            <person name="Wu G."/>
            <person name="Miyauchi S."/>
            <person name="Morin E."/>
            <person name="Kuo A."/>
            <person name="Drula E."/>
            <person name="Varga T."/>
            <person name="Kohler A."/>
            <person name="Feng B."/>
            <person name="Cao Y."/>
            <person name="Lipzen A."/>
            <person name="Daum C."/>
            <person name="Hundley H."/>
            <person name="Pangilinan J."/>
            <person name="Johnson J."/>
            <person name="Barry K."/>
            <person name="LaButti K."/>
            <person name="Ng V."/>
            <person name="Ahrendt S."/>
            <person name="Min B."/>
            <person name="Choi I.G."/>
            <person name="Park H."/>
            <person name="Plett J.M."/>
            <person name="Magnuson J."/>
            <person name="Spatafora J.W."/>
            <person name="Nagy L.G."/>
            <person name="Henrissat B."/>
            <person name="Grigoriev I.V."/>
            <person name="Yang Z.L."/>
            <person name="Xu J."/>
            <person name="Martin F.M."/>
        </authorList>
    </citation>
    <scope>NUCLEOTIDE SEQUENCE</scope>
    <source>
        <strain evidence="1">ATCC 28755</strain>
    </source>
</reference>
<dbReference type="EMBL" id="MU267613">
    <property type="protein sequence ID" value="KAH7914454.1"/>
    <property type="molecule type" value="Genomic_DNA"/>
</dbReference>
<evidence type="ECO:0000313" key="1">
    <source>
        <dbReference type="EMBL" id="KAH7914454.1"/>
    </source>
</evidence>
<evidence type="ECO:0000313" key="2">
    <source>
        <dbReference type="Proteomes" id="UP000790377"/>
    </source>
</evidence>
<protein>
    <submittedName>
        <fullName evidence="1">Beta-lactamase/transpeptidase-like protein</fullName>
    </submittedName>
</protein>
<keyword evidence="2" id="KW-1185">Reference proteome</keyword>
<comment type="caution">
    <text evidence="1">The sequence shown here is derived from an EMBL/GenBank/DDBJ whole genome shotgun (WGS) entry which is preliminary data.</text>
</comment>
<name>A0ACB8AM32_9AGAM</name>
<sequence length="582" mass="63712">MALTTSLVGLLALPLLSLTYYFQALPQIPLVRTGFSHANEGRVITPELSAFIEETLSVWNISGLSVAVIPKDGEPELRSWGIRTEEGESVTPDTLFHMASVSKAFCASAIGILMDDFANGRNVTALPPGLSELTWKTKVKDILPGQWELMDEWATEKANIHDILSHVSGLPRHDYSYGPYDTPFDAVVRMKYLRPAFELREKWSYNNQMFMVGAHIIATYSGMPYTTFVSERIFSPLGMSSTTFSPGKAERSGHLTQGWTRLGRRLPEWFTEDIAELKAGPGGVISSAVDMSRWVSLWLNEGVHKNETVLPKSVYQTASAAYSVSAGTPADSGHSIGGYGMGWFRSSYLGHDVVYHSGAIPGFSTLVSFLPSDNVGVVVFANGGDRAAPVTSISEHILDEALHLRESATALTPTPDESEAPRRTINQSSTSNITVALEDYAGRYVNPGYGSFTLCSPSSDSSYCSQVKADFATVDAVTGISTSVPQLLAQWPRVWSSHIRMAHVENSVFVVEFTSLFPNGYGIDSTPFETAEIGTSEARAQFFFKDGKVSGFGIFGLVREVTEREKSHDTVQDKAEVWFDRV</sequence>
<gene>
    <name evidence="1" type="ORF">BJ138DRAFT_1143774</name>
</gene>